<feature type="transmembrane region" description="Helical" evidence="1">
    <location>
        <begin position="35"/>
        <end position="58"/>
    </location>
</feature>
<feature type="transmembrane region" description="Helical" evidence="1">
    <location>
        <begin position="12"/>
        <end position="29"/>
    </location>
</feature>
<keyword evidence="1" id="KW-0812">Transmembrane</keyword>
<dbReference type="RefSeq" id="WP_015074953.1">
    <property type="nucleotide sequence ID" value="NZ_JAIPVW010000008.1"/>
</dbReference>
<dbReference type="NCBIfam" id="NF038220">
    <property type="entry name" value="IcmT_TraK"/>
    <property type="match status" value="1"/>
</dbReference>
<evidence type="ECO:0000313" key="3">
    <source>
        <dbReference type="Proteomes" id="UP000075655"/>
    </source>
</evidence>
<evidence type="ECO:0000313" key="2">
    <source>
        <dbReference type="EMBL" id="KXV18138.1"/>
    </source>
</evidence>
<dbReference type="EMBL" id="LHZG01000172">
    <property type="protein sequence ID" value="KXV18138.1"/>
    <property type="molecule type" value="Genomic_DNA"/>
</dbReference>
<gene>
    <name evidence="2" type="ORF">AD934_09385</name>
</gene>
<dbReference type="PATRIC" id="fig|442.8.peg.1078"/>
<accession>A0A149RUW0</accession>
<name>A0A149RUW0_GLUOY</name>
<keyword evidence="1" id="KW-1133">Transmembrane helix</keyword>
<protein>
    <submittedName>
        <fullName evidence="2">Phosphoesterase</fullName>
    </submittedName>
</protein>
<comment type="caution">
    <text evidence="2">The sequence shown here is derived from an EMBL/GenBank/DDBJ whole genome shotgun (WGS) entry which is preliminary data.</text>
</comment>
<evidence type="ECO:0000256" key="1">
    <source>
        <dbReference type="SAM" id="Phobius"/>
    </source>
</evidence>
<dbReference type="InterPro" id="IPR047756">
    <property type="entry name" value="IcmT-like"/>
</dbReference>
<sequence>MWRATAKPVRLAILDGRACLPLLVTVTYWSWTTLYIGVLGTALFATISFFGLTLPAALRTVRRLITGPVRSGRPTWKRRRYG</sequence>
<reference evidence="2 3" key="1">
    <citation type="submission" date="2015-06" db="EMBL/GenBank/DDBJ databases">
        <title>Improved classification and identification of acetic acid bacteria using matrix-assisted laser desorption/ionization time-of-flight mass spectrometry; Gluconobacter nephelii and Gluconobacter uchimurae are later heterotypic synonyms of Gluconobacter japonicus and Gluconobacter oxydans, respectively.</title>
        <authorList>
            <person name="Li L."/>
            <person name="Cleenwerck I."/>
            <person name="De Vuyst L."/>
            <person name="Vandamme P."/>
        </authorList>
    </citation>
    <scope>NUCLEOTIDE SEQUENCE [LARGE SCALE GENOMIC DNA]</scope>
    <source>
        <strain evidence="2 3">LMG 1676</strain>
    </source>
</reference>
<dbReference type="Proteomes" id="UP000075655">
    <property type="component" value="Unassembled WGS sequence"/>
</dbReference>
<organism evidence="2 3">
    <name type="scientific">Gluconobacter oxydans</name>
    <name type="common">Gluconobacter suboxydans</name>
    <dbReference type="NCBI Taxonomy" id="442"/>
    <lineage>
        <taxon>Bacteria</taxon>
        <taxon>Pseudomonadati</taxon>
        <taxon>Pseudomonadota</taxon>
        <taxon>Alphaproteobacteria</taxon>
        <taxon>Acetobacterales</taxon>
        <taxon>Acetobacteraceae</taxon>
        <taxon>Gluconobacter</taxon>
    </lineage>
</organism>
<keyword evidence="1" id="KW-0472">Membrane</keyword>
<dbReference type="AlphaFoldDB" id="A0A149RUW0"/>
<proteinExistence type="predicted"/>